<evidence type="ECO:0000313" key="2">
    <source>
        <dbReference type="EMBL" id="KAJ7717269.1"/>
    </source>
</evidence>
<dbReference type="AlphaFoldDB" id="A0AAD7MH77"/>
<organism evidence="2 3">
    <name type="scientific">Mycena metata</name>
    <dbReference type="NCBI Taxonomy" id="1033252"/>
    <lineage>
        <taxon>Eukaryota</taxon>
        <taxon>Fungi</taxon>
        <taxon>Dikarya</taxon>
        <taxon>Basidiomycota</taxon>
        <taxon>Agaricomycotina</taxon>
        <taxon>Agaricomycetes</taxon>
        <taxon>Agaricomycetidae</taxon>
        <taxon>Agaricales</taxon>
        <taxon>Marasmiineae</taxon>
        <taxon>Mycenaceae</taxon>
        <taxon>Mycena</taxon>
    </lineage>
</organism>
<name>A0AAD7MH77_9AGAR</name>
<evidence type="ECO:0000256" key="1">
    <source>
        <dbReference type="SAM" id="MobiDB-lite"/>
    </source>
</evidence>
<gene>
    <name evidence="2" type="ORF">B0H16DRAFT_1740664</name>
</gene>
<dbReference type="EMBL" id="JARKIB010000279">
    <property type="protein sequence ID" value="KAJ7717269.1"/>
    <property type="molecule type" value="Genomic_DNA"/>
</dbReference>
<feature type="compositionally biased region" description="Low complexity" evidence="1">
    <location>
        <begin position="17"/>
        <end position="30"/>
    </location>
</feature>
<protein>
    <submittedName>
        <fullName evidence="2">Uncharacterized protein</fullName>
    </submittedName>
</protein>
<reference evidence="2" key="1">
    <citation type="submission" date="2023-03" db="EMBL/GenBank/DDBJ databases">
        <title>Massive genome expansion in bonnet fungi (Mycena s.s.) driven by repeated elements and novel gene families across ecological guilds.</title>
        <authorList>
            <consortium name="Lawrence Berkeley National Laboratory"/>
            <person name="Harder C.B."/>
            <person name="Miyauchi S."/>
            <person name="Viragh M."/>
            <person name="Kuo A."/>
            <person name="Thoen E."/>
            <person name="Andreopoulos B."/>
            <person name="Lu D."/>
            <person name="Skrede I."/>
            <person name="Drula E."/>
            <person name="Henrissat B."/>
            <person name="Morin E."/>
            <person name="Kohler A."/>
            <person name="Barry K."/>
            <person name="LaButti K."/>
            <person name="Morin E."/>
            <person name="Salamov A."/>
            <person name="Lipzen A."/>
            <person name="Mereny Z."/>
            <person name="Hegedus B."/>
            <person name="Baldrian P."/>
            <person name="Stursova M."/>
            <person name="Weitz H."/>
            <person name="Taylor A."/>
            <person name="Grigoriev I.V."/>
            <person name="Nagy L.G."/>
            <person name="Martin F."/>
            <person name="Kauserud H."/>
        </authorList>
    </citation>
    <scope>NUCLEOTIDE SEQUENCE</scope>
    <source>
        <strain evidence="2">CBHHK182m</strain>
    </source>
</reference>
<feature type="region of interest" description="Disordered" evidence="1">
    <location>
        <begin position="1"/>
        <end position="30"/>
    </location>
</feature>
<evidence type="ECO:0000313" key="3">
    <source>
        <dbReference type="Proteomes" id="UP001215598"/>
    </source>
</evidence>
<comment type="caution">
    <text evidence="2">The sequence shown here is derived from an EMBL/GenBank/DDBJ whole genome shotgun (WGS) entry which is preliminary data.</text>
</comment>
<dbReference type="Proteomes" id="UP001215598">
    <property type="component" value="Unassembled WGS sequence"/>
</dbReference>
<proteinExistence type="predicted"/>
<sequence length="128" mass="13860">MILTTFPPLSRPSAPTPLSCSPLPAPRAPAASSRRLSIPANYNALLTTFLPSSSFPYTFLPVSLISIPGRRGTTNRVLYSLPAALGNRARGRLVLIALPSRPDETPPCCSRNIVTTNNTIVCMQLWDR</sequence>
<accession>A0AAD7MH77</accession>
<keyword evidence="3" id="KW-1185">Reference proteome</keyword>